<dbReference type="AlphaFoldDB" id="A0A8J5LRR1"/>
<evidence type="ECO:0000256" key="5">
    <source>
        <dbReference type="ARBA" id="ARBA00022989"/>
    </source>
</evidence>
<reference evidence="9 10" key="1">
    <citation type="submission" date="2020-08" db="EMBL/GenBank/DDBJ databases">
        <title>Plant Genome Project.</title>
        <authorList>
            <person name="Zhang R.-G."/>
        </authorList>
    </citation>
    <scope>NUCLEOTIDE SEQUENCE [LARGE SCALE GENOMIC DNA]</scope>
    <source>
        <tissue evidence="9">Rhizome</tissue>
    </source>
</reference>
<accession>A0A8J5LRR1</accession>
<keyword evidence="7" id="KW-0927">Auxin signaling pathway</keyword>
<dbReference type="Pfam" id="PF03547">
    <property type="entry name" value="Mem_trans"/>
    <property type="match status" value="1"/>
</dbReference>
<keyword evidence="10" id="KW-1185">Reference proteome</keyword>
<dbReference type="GO" id="GO:0005886">
    <property type="term" value="C:plasma membrane"/>
    <property type="evidence" value="ECO:0007669"/>
    <property type="project" value="TreeGrafter"/>
</dbReference>
<dbReference type="PANTHER" id="PTHR31752">
    <property type="entry name" value="AUXIN EFFLUX CARRIER COMPONENT 1B-RELATED"/>
    <property type="match status" value="1"/>
</dbReference>
<keyword evidence="5 8" id="KW-1133">Transmembrane helix</keyword>
<gene>
    <name evidence="9" type="ORF">ZIOFF_009859</name>
</gene>
<evidence type="ECO:0000256" key="8">
    <source>
        <dbReference type="SAM" id="Phobius"/>
    </source>
</evidence>
<dbReference type="GO" id="GO:0010329">
    <property type="term" value="F:auxin efflux transmembrane transporter activity"/>
    <property type="evidence" value="ECO:0007669"/>
    <property type="project" value="TreeGrafter"/>
</dbReference>
<proteinExistence type="inferred from homology"/>
<keyword evidence="4 8" id="KW-0812">Transmembrane</keyword>
<keyword evidence="3" id="KW-0813">Transport</keyword>
<name>A0A8J5LRR1_ZINOF</name>
<dbReference type="GO" id="GO:0009926">
    <property type="term" value="P:auxin polar transport"/>
    <property type="evidence" value="ECO:0007669"/>
    <property type="project" value="TreeGrafter"/>
</dbReference>
<sequence length="150" mass="16825">MITWTNAYQVVEAIVPLYAAMILAYLSIKLWKLFTPEQCSGINKFVSRFSIPLLSFHVISTNNPYQMDVKLISADILQKLLAMFLSTILCSVWSRGNFDWLITAFSLSTLPNTLIVGIPLLNSMYGDEAANFMGLPTKSFQVHLQTQVIG</sequence>
<organism evidence="9 10">
    <name type="scientific">Zingiber officinale</name>
    <name type="common">Ginger</name>
    <name type="synonym">Amomum zingiber</name>
    <dbReference type="NCBI Taxonomy" id="94328"/>
    <lineage>
        <taxon>Eukaryota</taxon>
        <taxon>Viridiplantae</taxon>
        <taxon>Streptophyta</taxon>
        <taxon>Embryophyta</taxon>
        <taxon>Tracheophyta</taxon>
        <taxon>Spermatophyta</taxon>
        <taxon>Magnoliopsida</taxon>
        <taxon>Liliopsida</taxon>
        <taxon>Zingiberales</taxon>
        <taxon>Zingiberaceae</taxon>
        <taxon>Zingiber</taxon>
    </lineage>
</organism>
<evidence type="ECO:0000313" key="10">
    <source>
        <dbReference type="Proteomes" id="UP000734854"/>
    </source>
</evidence>
<dbReference type="EMBL" id="JACMSC010000003">
    <property type="protein sequence ID" value="KAG6527733.1"/>
    <property type="molecule type" value="Genomic_DNA"/>
</dbReference>
<comment type="subcellular location">
    <subcellularLocation>
        <location evidence="1">Membrane</location>
        <topology evidence="1">Multi-pass membrane protein</topology>
    </subcellularLocation>
</comment>
<dbReference type="InterPro" id="IPR004776">
    <property type="entry name" value="Mem_transp_PIN-like"/>
</dbReference>
<protein>
    <recommendedName>
        <fullName evidence="11">PIN-like protein</fullName>
    </recommendedName>
</protein>
<dbReference type="GO" id="GO:0005783">
    <property type="term" value="C:endoplasmic reticulum"/>
    <property type="evidence" value="ECO:0007669"/>
    <property type="project" value="TreeGrafter"/>
</dbReference>
<evidence type="ECO:0000256" key="2">
    <source>
        <dbReference type="ARBA" id="ARBA00009177"/>
    </source>
</evidence>
<keyword evidence="6 8" id="KW-0472">Membrane</keyword>
<dbReference type="GO" id="GO:0009734">
    <property type="term" value="P:auxin-activated signaling pathway"/>
    <property type="evidence" value="ECO:0007669"/>
    <property type="project" value="UniProtKB-KW"/>
</dbReference>
<comment type="similarity">
    <text evidence="2">Belongs to the auxin efflux carrier (TC 2.A.69.1) family.</text>
</comment>
<comment type="caution">
    <text evidence="9">The sequence shown here is derived from an EMBL/GenBank/DDBJ whole genome shotgun (WGS) entry which is preliminary data.</text>
</comment>
<dbReference type="InterPro" id="IPR051107">
    <property type="entry name" value="Auxin_Efflux_Carrier"/>
</dbReference>
<evidence type="ECO:0000256" key="6">
    <source>
        <dbReference type="ARBA" id="ARBA00023136"/>
    </source>
</evidence>
<dbReference type="PANTHER" id="PTHR31752:SF40">
    <property type="entry name" value="AUXIN EFFLUX CARRIER COMPONENT 8"/>
    <property type="match status" value="1"/>
</dbReference>
<evidence type="ECO:0000256" key="4">
    <source>
        <dbReference type="ARBA" id="ARBA00022692"/>
    </source>
</evidence>
<feature type="transmembrane region" description="Helical" evidence="8">
    <location>
        <begin position="6"/>
        <end position="28"/>
    </location>
</feature>
<evidence type="ECO:0008006" key="11">
    <source>
        <dbReference type="Google" id="ProtNLM"/>
    </source>
</evidence>
<dbReference type="Proteomes" id="UP000734854">
    <property type="component" value="Unassembled WGS sequence"/>
</dbReference>
<feature type="transmembrane region" description="Helical" evidence="8">
    <location>
        <begin position="100"/>
        <end position="121"/>
    </location>
</feature>
<evidence type="ECO:0000256" key="1">
    <source>
        <dbReference type="ARBA" id="ARBA00004141"/>
    </source>
</evidence>
<evidence type="ECO:0000313" key="9">
    <source>
        <dbReference type="EMBL" id="KAG6527733.1"/>
    </source>
</evidence>
<evidence type="ECO:0000256" key="3">
    <source>
        <dbReference type="ARBA" id="ARBA00022448"/>
    </source>
</evidence>
<evidence type="ECO:0000256" key="7">
    <source>
        <dbReference type="ARBA" id="ARBA00023294"/>
    </source>
</evidence>
<feature type="transmembrane region" description="Helical" evidence="8">
    <location>
        <begin position="76"/>
        <end position="94"/>
    </location>
</feature>